<dbReference type="Gene3D" id="3.40.1000.30">
    <property type="match status" value="1"/>
</dbReference>
<evidence type="ECO:0000256" key="10">
    <source>
        <dbReference type="ARBA" id="ARBA00024805"/>
    </source>
</evidence>
<evidence type="ECO:0008006" key="16">
    <source>
        <dbReference type="Google" id="ProtNLM"/>
    </source>
</evidence>
<feature type="domain" description="PI31 proteasome regulator C-terminal" evidence="12">
    <location>
        <begin position="227"/>
        <end position="295"/>
    </location>
</feature>
<evidence type="ECO:0000256" key="3">
    <source>
        <dbReference type="ARBA" id="ARBA00006405"/>
    </source>
</evidence>
<evidence type="ECO:0000256" key="9">
    <source>
        <dbReference type="ARBA" id="ARBA00022990"/>
    </source>
</evidence>
<reference evidence="14 15" key="1">
    <citation type="journal article" name="Sci. Rep.">
        <title>Telomere-to-telomere assembled and centromere annotated genomes of the two main subspecies of the button mushroom Agaricus bisporus reveal especially polymorphic chromosome ends.</title>
        <authorList>
            <person name="Sonnenberg A.S.M."/>
            <person name="Sedaghat-Telgerd N."/>
            <person name="Lavrijssen B."/>
            <person name="Ohm R.A."/>
            <person name="Hendrickx P.M."/>
            <person name="Scholtmeijer K."/>
            <person name="Baars J.J.P."/>
            <person name="van Peer A."/>
        </authorList>
    </citation>
    <scope>NUCLEOTIDE SEQUENCE [LARGE SCALE GENOMIC DNA]</scope>
    <source>
        <strain evidence="14 15">H119_p4</strain>
    </source>
</reference>
<name>A0A8H7KHD6_AGABI</name>
<evidence type="ECO:0000256" key="6">
    <source>
        <dbReference type="ARBA" id="ARBA00022553"/>
    </source>
</evidence>
<gene>
    <name evidence="14" type="ORF">Agabi119p4_4436</name>
</gene>
<proteinExistence type="inferred from homology"/>
<keyword evidence="5" id="KW-0963">Cytoplasm</keyword>
<feature type="region of interest" description="Disordered" evidence="11">
    <location>
        <begin position="176"/>
        <end position="235"/>
    </location>
</feature>
<comment type="similarity">
    <text evidence="3">Belongs to the proteasome inhibitor PI31 family.</text>
</comment>
<evidence type="ECO:0000313" key="15">
    <source>
        <dbReference type="Proteomes" id="UP000629468"/>
    </source>
</evidence>
<keyword evidence="9" id="KW-0007">Acetylation</keyword>
<accession>A0A8H7KHD6</accession>
<dbReference type="GO" id="GO:0070628">
    <property type="term" value="F:proteasome binding"/>
    <property type="evidence" value="ECO:0007669"/>
    <property type="project" value="InterPro"/>
</dbReference>
<evidence type="ECO:0000256" key="2">
    <source>
        <dbReference type="ARBA" id="ARBA00004496"/>
    </source>
</evidence>
<evidence type="ECO:0000256" key="4">
    <source>
        <dbReference type="ARBA" id="ARBA00022481"/>
    </source>
</evidence>
<evidence type="ECO:0000256" key="1">
    <source>
        <dbReference type="ARBA" id="ARBA00004240"/>
    </source>
</evidence>
<dbReference type="Pfam" id="PF08577">
    <property type="entry name" value="PI31_Prot_C"/>
    <property type="match status" value="1"/>
</dbReference>
<dbReference type="GO" id="GO:0005783">
    <property type="term" value="C:endoplasmic reticulum"/>
    <property type="evidence" value="ECO:0007669"/>
    <property type="project" value="UniProtKB-SubCell"/>
</dbReference>
<comment type="function">
    <text evidence="10">Plays an important role in control of proteasome function. Inhibits the hydrolysis of protein and peptide substrates by the 20S proteasome. Also inhibits the activation of the proteasome by the proteasome regulatory proteins PA700 and PA28.</text>
</comment>
<dbReference type="GO" id="GO:0043161">
    <property type="term" value="P:proteasome-mediated ubiquitin-dependent protein catabolic process"/>
    <property type="evidence" value="ECO:0007669"/>
    <property type="project" value="InterPro"/>
</dbReference>
<dbReference type="Pfam" id="PF11566">
    <property type="entry name" value="PI31_Prot_N"/>
    <property type="match status" value="1"/>
</dbReference>
<organism evidence="14 15">
    <name type="scientific">Agaricus bisporus var. burnettii</name>
    <dbReference type="NCBI Taxonomy" id="192524"/>
    <lineage>
        <taxon>Eukaryota</taxon>
        <taxon>Fungi</taxon>
        <taxon>Dikarya</taxon>
        <taxon>Basidiomycota</taxon>
        <taxon>Agaricomycotina</taxon>
        <taxon>Agaricomycetes</taxon>
        <taxon>Agaricomycetidae</taxon>
        <taxon>Agaricales</taxon>
        <taxon>Agaricineae</taxon>
        <taxon>Agaricaceae</taxon>
        <taxon>Agaricus</taxon>
    </lineage>
</organism>
<dbReference type="Proteomes" id="UP000629468">
    <property type="component" value="Unassembled WGS sequence"/>
</dbReference>
<comment type="caution">
    <text evidence="14">The sequence shown here is derived from an EMBL/GenBank/DDBJ whole genome shotgun (WGS) entry which is preliminary data.</text>
</comment>
<dbReference type="InterPro" id="IPR021625">
    <property type="entry name" value="PI31_Prot_N"/>
</dbReference>
<evidence type="ECO:0000256" key="5">
    <source>
        <dbReference type="ARBA" id="ARBA00022490"/>
    </source>
</evidence>
<dbReference type="AlphaFoldDB" id="A0A8H7KHD6"/>
<evidence type="ECO:0000313" key="14">
    <source>
        <dbReference type="EMBL" id="KAF7776043.1"/>
    </source>
</evidence>
<sequence length="340" mass="36242">MSPNPLDPAALVSLLPTLLPPSSTLSNAQDALVSLIHAAFSALAFRLTAVDESSSSSTYQTNVLPVEWNKSGPAHYTLKYRHEQSSLEFVVNVSKLGSRTLINAIALETDKVASLDVATDDFTSPSFFPHAIGNTDSPPLIHGFISSNRVTDFMNQLKLKVLTKIIPGLRKEGYSEISESSGSSARPPPEAHTPGPSAEPRPRAPPQAPPANPYQPQPMFPDNPLEIGRRDLDPFAVDPFSPPNLFPPSRNGDGMFVGPDHPIFGAPRGRGPWGGDGFLPPMGAPPGARFDPIGPDPFPRRGGFPGRGGFPNRGRGSSGHPSGEPDNDEFMPPGAGDMYM</sequence>
<dbReference type="InterPro" id="IPR013886">
    <property type="entry name" value="PI31_Prot_C"/>
</dbReference>
<dbReference type="GO" id="GO:0000502">
    <property type="term" value="C:proteasome complex"/>
    <property type="evidence" value="ECO:0007669"/>
    <property type="project" value="UniProtKB-KW"/>
</dbReference>
<keyword evidence="6" id="KW-0597">Phosphoprotein</keyword>
<protein>
    <recommendedName>
        <fullName evidence="16">Proteasome inhibitor PI31 subunit</fullName>
    </recommendedName>
</protein>
<dbReference type="OMA" id="GHACMVA"/>
<keyword evidence="7" id="KW-0256">Endoplasmic reticulum</keyword>
<evidence type="ECO:0000259" key="12">
    <source>
        <dbReference type="Pfam" id="PF08577"/>
    </source>
</evidence>
<dbReference type="PANTHER" id="PTHR13266">
    <property type="entry name" value="PROTEASOME INHIBITOR"/>
    <property type="match status" value="1"/>
</dbReference>
<keyword evidence="8" id="KW-0647">Proteasome</keyword>
<dbReference type="GO" id="GO:0004866">
    <property type="term" value="F:endopeptidase inhibitor activity"/>
    <property type="evidence" value="ECO:0007669"/>
    <property type="project" value="InterPro"/>
</dbReference>
<comment type="subcellular location">
    <subcellularLocation>
        <location evidence="2">Cytoplasm</location>
    </subcellularLocation>
    <subcellularLocation>
        <location evidence="1">Endoplasmic reticulum</location>
    </subcellularLocation>
</comment>
<evidence type="ECO:0000256" key="11">
    <source>
        <dbReference type="SAM" id="MobiDB-lite"/>
    </source>
</evidence>
<evidence type="ECO:0000256" key="7">
    <source>
        <dbReference type="ARBA" id="ARBA00022824"/>
    </source>
</evidence>
<feature type="domain" description="PI31 proteasome regulator N-terminal" evidence="13">
    <location>
        <begin position="22"/>
        <end position="172"/>
    </location>
</feature>
<dbReference type="PANTHER" id="PTHR13266:SF1">
    <property type="entry name" value="PROTEASOME INHIBITOR PI31 SUBUNIT"/>
    <property type="match status" value="1"/>
</dbReference>
<feature type="compositionally biased region" description="Pro residues" evidence="11">
    <location>
        <begin position="186"/>
        <end position="221"/>
    </location>
</feature>
<dbReference type="EMBL" id="JABXXO010000006">
    <property type="protein sequence ID" value="KAF7776043.1"/>
    <property type="molecule type" value="Genomic_DNA"/>
</dbReference>
<keyword evidence="4" id="KW-0488">Methylation</keyword>
<feature type="region of interest" description="Disordered" evidence="11">
    <location>
        <begin position="279"/>
        <end position="340"/>
    </location>
</feature>
<evidence type="ECO:0000256" key="8">
    <source>
        <dbReference type="ARBA" id="ARBA00022942"/>
    </source>
</evidence>
<dbReference type="InterPro" id="IPR045128">
    <property type="entry name" value="PI31-like"/>
</dbReference>
<evidence type="ECO:0000259" key="13">
    <source>
        <dbReference type="Pfam" id="PF11566"/>
    </source>
</evidence>